<dbReference type="GO" id="GO:0004799">
    <property type="term" value="F:thymidylate synthase activity"/>
    <property type="evidence" value="ECO:0007669"/>
    <property type="project" value="TreeGrafter"/>
</dbReference>
<dbReference type="HAMAP" id="MF_01408">
    <property type="entry name" value="ThyX"/>
    <property type="match status" value="1"/>
</dbReference>
<dbReference type="AlphaFoldDB" id="A0A6C0M067"/>
<accession>A0A6C0M067</accession>
<dbReference type="PANTHER" id="PTHR34934">
    <property type="entry name" value="FLAVIN-DEPENDENT THYMIDYLATE SYNTHASE"/>
    <property type="match status" value="1"/>
</dbReference>
<proteinExistence type="inferred from homology"/>
<dbReference type="NCBIfam" id="TIGR02170">
    <property type="entry name" value="thyX"/>
    <property type="match status" value="1"/>
</dbReference>
<dbReference type="PANTHER" id="PTHR34934:SF1">
    <property type="entry name" value="FLAVIN-DEPENDENT THYMIDYLATE SYNTHASE"/>
    <property type="match status" value="1"/>
</dbReference>
<dbReference type="GO" id="GO:0070402">
    <property type="term" value="F:NADPH binding"/>
    <property type="evidence" value="ECO:0007669"/>
    <property type="project" value="TreeGrafter"/>
</dbReference>
<name>A0A6C0M067_9ZZZZ</name>
<evidence type="ECO:0008006" key="2">
    <source>
        <dbReference type="Google" id="ProtNLM"/>
    </source>
</evidence>
<protein>
    <recommendedName>
        <fullName evidence="2">Thymidylate synthase</fullName>
    </recommendedName>
</protein>
<sequence>MERVPVLDHGFVELVDRMGDDYRILQSARVSTGSDASKGAAKDRNLVLYLYRNKHMSPFEQVQLTFHVKCPIFVARQWMRHRTMSFNEYSMRYSNAINECYVPQALHAQSSTNHQGSNSESAIDANDIMKNKIRTHYEETFKLYDSLIDAGVSREEARCIIPVGCYTEFYFTVDLRNLFHFLELRLDAHAQYEIRVYANAILAILKSIDGLKWALEAFCVVGSSVRL</sequence>
<evidence type="ECO:0000313" key="1">
    <source>
        <dbReference type="EMBL" id="QHU35675.1"/>
    </source>
</evidence>
<dbReference type="GO" id="GO:0050797">
    <property type="term" value="F:thymidylate synthase (FAD) activity"/>
    <property type="evidence" value="ECO:0007669"/>
    <property type="project" value="InterPro"/>
</dbReference>
<dbReference type="CDD" id="cd20175">
    <property type="entry name" value="ThyX"/>
    <property type="match status" value="1"/>
</dbReference>
<dbReference type="EMBL" id="MN740610">
    <property type="protein sequence ID" value="QHU35675.1"/>
    <property type="molecule type" value="Genomic_DNA"/>
</dbReference>
<dbReference type="GO" id="GO:0050660">
    <property type="term" value="F:flavin adenine dinucleotide binding"/>
    <property type="evidence" value="ECO:0007669"/>
    <property type="project" value="InterPro"/>
</dbReference>
<dbReference type="InterPro" id="IPR036098">
    <property type="entry name" value="Thymidylate_synthase_ThyX_sf"/>
</dbReference>
<reference evidence="1" key="1">
    <citation type="journal article" date="2020" name="Nature">
        <title>Giant virus diversity and host interactions through global metagenomics.</title>
        <authorList>
            <person name="Schulz F."/>
            <person name="Roux S."/>
            <person name="Paez-Espino D."/>
            <person name="Jungbluth S."/>
            <person name="Walsh D.A."/>
            <person name="Denef V.J."/>
            <person name="McMahon K.D."/>
            <person name="Konstantinidis K.T."/>
            <person name="Eloe-Fadrosh E.A."/>
            <person name="Kyrpides N.C."/>
            <person name="Woyke T."/>
        </authorList>
    </citation>
    <scope>NUCLEOTIDE SEQUENCE</scope>
    <source>
        <strain evidence="1">GVMAG-S-1029409-49</strain>
    </source>
</reference>
<dbReference type="PROSITE" id="PS51331">
    <property type="entry name" value="THYX"/>
    <property type="match status" value="1"/>
</dbReference>
<dbReference type="Pfam" id="PF02511">
    <property type="entry name" value="Thy1"/>
    <property type="match status" value="1"/>
</dbReference>
<dbReference type="InterPro" id="IPR003669">
    <property type="entry name" value="Thymidylate_synthase_ThyX"/>
</dbReference>
<organism evidence="1">
    <name type="scientific">viral metagenome</name>
    <dbReference type="NCBI Taxonomy" id="1070528"/>
    <lineage>
        <taxon>unclassified sequences</taxon>
        <taxon>metagenomes</taxon>
        <taxon>organismal metagenomes</taxon>
    </lineage>
</organism>
<dbReference type="Gene3D" id="3.30.1360.170">
    <property type="match status" value="1"/>
</dbReference>
<dbReference type="GO" id="GO:0006231">
    <property type="term" value="P:dTMP biosynthetic process"/>
    <property type="evidence" value="ECO:0007669"/>
    <property type="project" value="InterPro"/>
</dbReference>
<dbReference type="SUPFAM" id="SSF69796">
    <property type="entry name" value="Thymidylate synthase-complementing protein Thy1"/>
    <property type="match status" value="1"/>
</dbReference>